<dbReference type="GO" id="GO:0031267">
    <property type="term" value="F:small GTPase binding"/>
    <property type="evidence" value="ECO:0007669"/>
    <property type="project" value="EnsemblFungi"/>
</dbReference>
<dbReference type="PIRSF" id="PIRSF028921">
    <property type="entry name" value="VPS41"/>
    <property type="match status" value="1"/>
</dbReference>
<protein>
    <recommendedName>
        <fullName evidence="4">Vacuolar protein sorting-associated protein 41</fullName>
    </recommendedName>
</protein>
<dbReference type="InterPro" id="IPR057780">
    <property type="entry name" value="Beta-prop_Vps41"/>
</dbReference>
<evidence type="ECO:0000313" key="8">
    <source>
        <dbReference type="EMBL" id="SCU78176.1"/>
    </source>
</evidence>
<dbReference type="InterPro" id="IPR016902">
    <property type="entry name" value="Vps41"/>
</dbReference>
<dbReference type="GO" id="GO:0009267">
    <property type="term" value="P:cellular response to starvation"/>
    <property type="evidence" value="ECO:0007669"/>
    <property type="project" value="TreeGrafter"/>
</dbReference>
<dbReference type="PROSITE" id="PS50236">
    <property type="entry name" value="CHCR"/>
    <property type="match status" value="1"/>
</dbReference>
<evidence type="ECO:0000256" key="5">
    <source>
        <dbReference type="PROSITE-ProRule" id="PRU01006"/>
    </source>
</evidence>
<dbReference type="InterPro" id="IPR036322">
    <property type="entry name" value="WD40_repeat_dom_sf"/>
</dbReference>
<dbReference type="GO" id="GO:0034727">
    <property type="term" value="P:piecemeal microautophagy of the nucleus"/>
    <property type="evidence" value="ECO:0007669"/>
    <property type="project" value="EnsemblFungi"/>
</dbReference>
<dbReference type="GO" id="GO:0030897">
    <property type="term" value="C:HOPS complex"/>
    <property type="evidence" value="ECO:0007669"/>
    <property type="project" value="UniProtKB-UniRule"/>
</dbReference>
<dbReference type="Pfam" id="PF23556">
    <property type="entry name" value="TPR_Vps41"/>
    <property type="match status" value="1"/>
</dbReference>
<accession>A0A1G4INU9</accession>
<gene>
    <name evidence="8" type="ORF">LADA_0A04258G</name>
</gene>
<dbReference type="Proteomes" id="UP000190274">
    <property type="component" value="Chromosome A"/>
</dbReference>
<feature type="compositionally biased region" description="Polar residues" evidence="6">
    <location>
        <begin position="46"/>
        <end position="58"/>
    </location>
</feature>
<dbReference type="InterPro" id="IPR015943">
    <property type="entry name" value="WD40/YVTN_repeat-like_dom_sf"/>
</dbReference>
<evidence type="ECO:0000256" key="4">
    <source>
        <dbReference type="PIRNR" id="PIRNR028921"/>
    </source>
</evidence>
<keyword evidence="9" id="KW-1185">Reference proteome</keyword>
<feature type="compositionally biased region" description="Polar residues" evidence="6">
    <location>
        <begin position="8"/>
        <end position="24"/>
    </location>
</feature>
<dbReference type="Gene3D" id="2.130.10.10">
    <property type="entry name" value="YVTN repeat-like/Quinoprotein amine dehydrogenase"/>
    <property type="match status" value="1"/>
</dbReference>
<comment type="subcellular location">
    <subcellularLocation>
        <location evidence="4">Vacuole</location>
    </subcellularLocation>
</comment>
<dbReference type="GO" id="GO:0000329">
    <property type="term" value="C:fungal-type vacuole membrane"/>
    <property type="evidence" value="ECO:0007669"/>
    <property type="project" value="UniProtKB-UniRule"/>
</dbReference>
<feature type="domain" description="Vps41 beta-propeller" evidence="7">
    <location>
        <begin position="158"/>
        <end position="501"/>
    </location>
</feature>
<dbReference type="InterPro" id="IPR011990">
    <property type="entry name" value="TPR-like_helical_dom_sf"/>
</dbReference>
<feature type="repeat" description="CHCR" evidence="5">
    <location>
        <begin position="743"/>
        <end position="888"/>
    </location>
</feature>
<feature type="compositionally biased region" description="Acidic residues" evidence="6">
    <location>
        <begin position="122"/>
        <end position="155"/>
    </location>
</feature>
<comment type="function">
    <text evidence="4">Required for vacuolar assembly and vacuolar traffic.</text>
</comment>
<evidence type="ECO:0000256" key="1">
    <source>
        <dbReference type="ARBA" id="ARBA00009582"/>
    </source>
</evidence>
<dbReference type="PANTHER" id="PTHR12616">
    <property type="entry name" value="VACUOLAR PROTEIN SORTING VPS41"/>
    <property type="match status" value="1"/>
</dbReference>
<dbReference type="SMART" id="SM00299">
    <property type="entry name" value="CLH"/>
    <property type="match status" value="1"/>
</dbReference>
<dbReference type="PANTHER" id="PTHR12616:SF1">
    <property type="entry name" value="VACUOLAR PROTEIN SORTING-ASSOCIATED PROTEIN 41 HOMOLOG"/>
    <property type="match status" value="1"/>
</dbReference>
<dbReference type="Gene3D" id="1.25.40.10">
    <property type="entry name" value="Tetratricopeptide repeat domain"/>
    <property type="match status" value="1"/>
</dbReference>
<dbReference type="GO" id="GO:0035542">
    <property type="term" value="P:regulation of SNARE complex assembly"/>
    <property type="evidence" value="ECO:0007669"/>
    <property type="project" value="EnsemblFungi"/>
</dbReference>
<keyword evidence="2 4" id="KW-0813">Transport</keyword>
<sequence>MITLKGHATSNMKNGTPTAHQNDVSSDERGSGDFVALANGMPLDVQSKSENPDATTNRGEWKNSWGFDKEDHTQNFVEGSEPDILSDGHQKCPRQSEESNGTDKSLGDQDNGEGDDNGKDQESEDSESGEGTDESDETDASEISEDDDEEEDEEPPILQYSRVTKLPKTFFTRDSISACQFHDKVFIFATHAGFLHFTEPDFTTIRTFKCHRSSITSVYTDGELFASSSIDGTVVIGSVRDGSDLLACDFKRPVHAVVLDEKYKTTKTFVSGGMAGEVILSQRNWLGNRVDVTIEKSHGPIVGIYTVDDVLFWMNDAGITFYSISSKMKLLQVPFPRDEQGTRPDLYWPSVHFPETDRIIVAWAKHIWTFKISLTKFSTHGHHLGSILSSAASSLRATPDKKVEQDHYLYLSLTLAGAVAFRNDQLLCLEVATSEGSKDNMNCPQLRVIDMLTGEEVHGDEVVFKNYQNLNVNDYHLGKHIGKISTEYFMISSSDAISAHELSLRERFEWFIDNGRDYDAWRTGLFAVGQKERLDAGVRHIESLITAKEWEEAASAITEIFTNVNLQEEDAEFTQSVLDKWQKFIIIMIENDRVGDIAPLIPTEPPLYCDVYDFVLKKYLESNQLPMFSHYSHRWPRELWNSAKFQSTLEELIEHNDENNFDYRKELVFLLLTEQMEVKAVPHLIVMKDPRALDIIISHKVLPMFSSQLLEIVLLPYSDTIESLLSLSLEDAQMIFKKSIELLVRGTHMVDVSFIVATLSESPALRILLFLFLNKASKVEPVLIAPYEDDMVKLYFQFDHQHLLDFLKAKNNYDIDKAINICAADDKCFDELIYLWGRVGETKKALSLIIDRQNNPKLAAQFVENSGDPELWEYFVSYSMNKPAFIRELLDMRTAMGNGHAGIIRRIPSNLEIDDLQLALESVTRENFLNINVSAGVFKIIDDETTQFAHEFLRLREVGKCFEVENA</sequence>
<dbReference type="InterPro" id="IPR045111">
    <property type="entry name" value="Vps41/Vps8"/>
</dbReference>
<organism evidence="8 9">
    <name type="scientific">Lachancea dasiensis</name>
    <dbReference type="NCBI Taxonomy" id="1072105"/>
    <lineage>
        <taxon>Eukaryota</taxon>
        <taxon>Fungi</taxon>
        <taxon>Dikarya</taxon>
        <taxon>Ascomycota</taxon>
        <taxon>Saccharomycotina</taxon>
        <taxon>Saccharomycetes</taxon>
        <taxon>Saccharomycetales</taxon>
        <taxon>Saccharomycetaceae</taxon>
        <taxon>Lachancea</taxon>
    </lineage>
</organism>
<dbReference type="Pfam" id="PF23411">
    <property type="entry name" value="Beta-prop_Vps41"/>
    <property type="match status" value="1"/>
</dbReference>
<dbReference type="GO" id="GO:0034058">
    <property type="term" value="P:endosomal vesicle fusion"/>
    <property type="evidence" value="ECO:0007669"/>
    <property type="project" value="UniProtKB-UniRule"/>
</dbReference>
<dbReference type="InterPro" id="IPR000547">
    <property type="entry name" value="Clathrin_H-chain/VPS_repeat"/>
</dbReference>
<dbReference type="GO" id="GO:0042144">
    <property type="term" value="P:vacuole fusion, non-autophagic"/>
    <property type="evidence" value="ECO:0007669"/>
    <property type="project" value="EnsemblFungi"/>
</dbReference>
<name>A0A1G4INU9_9SACH</name>
<dbReference type="SUPFAM" id="SSF50978">
    <property type="entry name" value="WD40 repeat-like"/>
    <property type="match status" value="1"/>
</dbReference>
<feature type="region of interest" description="Disordered" evidence="6">
    <location>
        <begin position="1"/>
        <end position="160"/>
    </location>
</feature>
<dbReference type="EMBL" id="LT598460">
    <property type="protein sequence ID" value="SCU78176.1"/>
    <property type="molecule type" value="Genomic_DNA"/>
</dbReference>
<dbReference type="GO" id="GO:0005770">
    <property type="term" value="C:late endosome"/>
    <property type="evidence" value="ECO:0007669"/>
    <property type="project" value="UniProtKB-UniRule"/>
</dbReference>
<reference evidence="8 9" key="1">
    <citation type="submission" date="2016-03" db="EMBL/GenBank/DDBJ databases">
        <authorList>
            <person name="Devillers H."/>
        </authorList>
    </citation>
    <scope>NUCLEOTIDE SEQUENCE [LARGE SCALE GENOMIC DNA]</scope>
    <source>
        <strain evidence="8">CBS 10888</strain>
    </source>
</reference>
<dbReference type="OrthoDB" id="244107at2759"/>
<evidence type="ECO:0000256" key="6">
    <source>
        <dbReference type="SAM" id="MobiDB-lite"/>
    </source>
</evidence>
<comment type="similarity">
    <text evidence="1 4">Belongs to the VPS41 family.</text>
</comment>
<dbReference type="GO" id="GO:0035091">
    <property type="term" value="F:phosphatidylinositol binding"/>
    <property type="evidence" value="ECO:0007669"/>
    <property type="project" value="EnsemblFungi"/>
</dbReference>
<dbReference type="GO" id="GO:0006624">
    <property type="term" value="P:vacuolar protein processing"/>
    <property type="evidence" value="ECO:0007669"/>
    <property type="project" value="EnsemblFungi"/>
</dbReference>
<dbReference type="AlphaFoldDB" id="A0A1G4INU9"/>
<evidence type="ECO:0000256" key="2">
    <source>
        <dbReference type="ARBA" id="ARBA00022448"/>
    </source>
</evidence>
<keyword evidence="3 4" id="KW-0653">Protein transport</keyword>
<proteinExistence type="inferred from homology"/>
<dbReference type="GO" id="GO:0099022">
    <property type="term" value="P:vesicle tethering"/>
    <property type="evidence" value="ECO:0007669"/>
    <property type="project" value="EnsemblFungi"/>
</dbReference>
<evidence type="ECO:0000256" key="3">
    <source>
        <dbReference type="ARBA" id="ARBA00022927"/>
    </source>
</evidence>
<feature type="compositionally biased region" description="Basic and acidic residues" evidence="6">
    <location>
        <begin position="86"/>
        <end position="97"/>
    </location>
</feature>
<evidence type="ECO:0000313" key="9">
    <source>
        <dbReference type="Proteomes" id="UP000190274"/>
    </source>
</evidence>
<keyword evidence="4" id="KW-0926">Vacuole</keyword>
<evidence type="ECO:0000259" key="7">
    <source>
        <dbReference type="Pfam" id="PF23411"/>
    </source>
</evidence>
<dbReference type="GO" id="GO:0032258">
    <property type="term" value="P:cytoplasm to vacuole targeting by the Cvt pathway"/>
    <property type="evidence" value="ECO:0007669"/>
    <property type="project" value="EnsemblFungi"/>
</dbReference>
<dbReference type="STRING" id="1266660.A0A1G4INU9"/>